<organism evidence="3 4">
    <name type="scientific">Cerina litoralis</name>
    <dbReference type="NCBI Taxonomy" id="2874477"/>
    <lineage>
        <taxon>Bacteria</taxon>
        <taxon>Pseudomonadati</taxon>
        <taxon>Bacteroidota</taxon>
        <taxon>Flavobacteriia</taxon>
        <taxon>Flavobacteriales</taxon>
        <taxon>Flavobacteriaceae</taxon>
        <taxon>Cerina</taxon>
    </lineage>
</organism>
<evidence type="ECO:0000313" key="3">
    <source>
        <dbReference type="EMBL" id="MCG2460150.1"/>
    </source>
</evidence>
<dbReference type="EMBL" id="JAIRBC010000006">
    <property type="protein sequence ID" value="MCG2460150.1"/>
    <property type="molecule type" value="Genomic_DNA"/>
</dbReference>
<feature type="domain" description="Thioredoxin" evidence="2">
    <location>
        <begin position="292"/>
        <end position="445"/>
    </location>
</feature>
<dbReference type="SUPFAM" id="SSF52833">
    <property type="entry name" value="Thioredoxin-like"/>
    <property type="match status" value="1"/>
</dbReference>
<dbReference type="InterPro" id="IPR012336">
    <property type="entry name" value="Thioredoxin-like_fold"/>
</dbReference>
<feature type="signal peptide" evidence="1">
    <location>
        <begin position="1"/>
        <end position="18"/>
    </location>
</feature>
<sequence>MRLKVLNFFLFFAIAASAQHTISGTFSPAEDYTWLIAYRITSHSLAYTADTKVSDGKFNLEMKQNFPTGTYRLVYAVPQEECYFDIIYDGKEDIELSFSNEKGVSFIKSKENRLFEDYFKEINDLENGLTDFYSDGNTDKVEFSKLVGQISAAQSKYEIQSKGLLCHNFVIANRPYLPKNYEPVQRYVDRRKQHYFKEIDFNNPVLQKSPYLTDKVVNYVFTALPLGELSQKELETAMMANIREVDSQLKGSDAAFKTYLYYNLWQQLSTAGQNRIADFLYKNYLKQLATQTKRDDIRTKIEQESRVRMGSIPPEINWKEGGELKKLSTVTGANNYLLIFWSSTCSHCLHELPLLHKYLESHTDLSLKVIAVGLEDDEVSWKKESAKLDGFIHVISLGKWQSNYAREYGIDHTPTFFILDKEKNLVAEPEDYKGVISYLEKVQGK</sequence>
<dbReference type="InterPro" id="IPR013766">
    <property type="entry name" value="Thioredoxin_domain"/>
</dbReference>
<evidence type="ECO:0000259" key="2">
    <source>
        <dbReference type="PROSITE" id="PS51352"/>
    </source>
</evidence>
<dbReference type="Proteomes" id="UP001200642">
    <property type="component" value="Unassembled WGS sequence"/>
</dbReference>
<name>A0AAE3ETE6_9FLAO</name>
<feature type="chain" id="PRO_5042115210" evidence="1">
    <location>
        <begin position="19"/>
        <end position="445"/>
    </location>
</feature>
<protein>
    <submittedName>
        <fullName evidence="3">TlpA family protein disulfide reductase</fullName>
    </submittedName>
</protein>
<proteinExistence type="predicted"/>
<evidence type="ECO:0000256" key="1">
    <source>
        <dbReference type="SAM" id="SignalP"/>
    </source>
</evidence>
<dbReference type="RefSeq" id="WP_317901294.1">
    <property type="nucleotide sequence ID" value="NZ_JAIRBC010000006.1"/>
</dbReference>
<accession>A0AAE3ETE6</accession>
<reference evidence="3" key="1">
    <citation type="submission" date="2023-02" db="EMBL/GenBank/DDBJ databases">
        <title>Genome of Flavobacteriaceae gen. nov. sp. strain F89.</title>
        <authorList>
            <person name="Wang Y."/>
        </authorList>
    </citation>
    <scope>NUCLEOTIDE SEQUENCE</scope>
    <source>
        <strain evidence="3">F89</strain>
    </source>
</reference>
<dbReference type="CDD" id="cd02966">
    <property type="entry name" value="TlpA_like_family"/>
    <property type="match status" value="1"/>
</dbReference>
<dbReference type="Gene3D" id="3.40.30.10">
    <property type="entry name" value="Glutaredoxin"/>
    <property type="match status" value="1"/>
</dbReference>
<dbReference type="AlphaFoldDB" id="A0AAE3ETE6"/>
<keyword evidence="1" id="KW-0732">Signal</keyword>
<dbReference type="Pfam" id="PF13905">
    <property type="entry name" value="Thioredoxin_8"/>
    <property type="match status" value="1"/>
</dbReference>
<evidence type="ECO:0000313" key="4">
    <source>
        <dbReference type="Proteomes" id="UP001200642"/>
    </source>
</evidence>
<gene>
    <name evidence="3" type="ORF">K8352_05280</name>
</gene>
<keyword evidence="4" id="KW-1185">Reference proteome</keyword>
<comment type="caution">
    <text evidence="3">The sequence shown here is derived from an EMBL/GenBank/DDBJ whole genome shotgun (WGS) entry which is preliminary data.</text>
</comment>
<dbReference type="InterPro" id="IPR036249">
    <property type="entry name" value="Thioredoxin-like_sf"/>
</dbReference>
<dbReference type="PROSITE" id="PS51352">
    <property type="entry name" value="THIOREDOXIN_2"/>
    <property type="match status" value="1"/>
</dbReference>